<reference evidence="4" key="1">
    <citation type="journal article" date="2019" name="Plant Biotechnol. J.">
        <title>Genome sequencing of the Australian wild diploid species Gossypium australe highlights disease resistance and delayed gland morphogenesis.</title>
        <authorList>
            <person name="Cai Y."/>
            <person name="Cai X."/>
            <person name="Wang Q."/>
            <person name="Wang P."/>
            <person name="Zhang Y."/>
            <person name="Cai C."/>
            <person name="Xu Y."/>
            <person name="Wang K."/>
            <person name="Zhou Z."/>
            <person name="Wang C."/>
            <person name="Geng S."/>
            <person name="Li B."/>
            <person name="Dong Q."/>
            <person name="Hou Y."/>
            <person name="Wang H."/>
            <person name="Ai P."/>
            <person name="Liu Z."/>
            <person name="Yi F."/>
            <person name="Sun M."/>
            <person name="An G."/>
            <person name="Cheng J."/>
            <person name="Zhang Y."/>
            <person name="Shi Q."/>
            <person name="Xie Y."/>
            <person name="Shi X."/>
            <person name="Chang Y."/>
            <person name="Huang F."/>
            <person name="Chen Y."/>
            <person name="Hong S."/>
            <person name="Mi L."/>
            <person name="Sun Q."/>
            <person name="Zhang L."/>
            <person name="Zhou B."/>
            <person name="Peng R."/>
            <person name="Zhang X."/>
            <person name="Liu F."/>
        </authorList>
    </citation>
    <scope>NUCLEOTIDE SEQUENCE [LARGE SCALE GENOMIC DNA]</scope>
    <source>
        <strain evidence="4">cv. PA1801</strain>
    </source>
</reference>
<dbReference type="PANTHER" id="PTHR24559">
    <property type="entry name" value="TRANSPOSON TY3-I GAG-POL POLYPROTEIN"/>
    <property type="match status" value="1"/>
</dbReference>
<sequence>MALGIDYWQLNEITIKDKFPMPLVEELANACRFSKLDLQSGYHQTKMKEEDIYKIAFRTHHGHYEFLVKPFGLTNAPSTFQALMNNILQPYLRKIVLVFFDSILDTKKISAVMDWPIPQNMKELKGFAWNIQAQSAFEELKQAMVTTLVLALSNSNNTYTAEANACSTRMGAVLSWEGKPITYFSKASSPKHQALSVYEK</sequence>
<evidence type="ECO:0000259" key="2">
    <source>
        <dbReference type="Pfam" id="PF17919"/>
    </source>
</evidence>
<dbReference type="InterPro" id="IPR041577">
    <property type="entry name" value="RT_RNaseH_2"/>
</dbReference>
<dbReference type="InterPro" id="IPR043502">
    <property type="entry name" value="DNA/RNA_pol_sf"/>
</dbReference>
<gene>
    <name evidence="3" type="primary">pol</name>
    <name evidence="3" type="ORF">EPI10_026383</name>
</gene>
<evidence type="ECO:0000259" key="1">
    <source>
        <dbReference type="Pfam" id="PF00078"/>
    </source>
</evidence>
<organism evidence="3 4">
    <name type="scientific">Gossypium australe</name>
    <dbReference type="NCBI Taxonomy" id="47621"/>
    <lineage>
        <taxon>Eukaryota</taxon>
        <taxon>Viridiplantae</taxon>
        <taxon>Streptophyta</taxon>
        <taxon>Embryophyta</taxon>
        <taxon>Tracheophyta</taxon>
        <taxon>Spermatophyta</taxon>
        <taxon>Magnoliopsida</taxon>
        <taxon>eudicotyledons</taxon>
        <taxon>Gunneridae</taxon>
        <taxon>Pentapetalae</taxon>
        <taxon>rosids</taxon>
        <taxon>malvids</taxon>
        <taxon>Malvales</taxon>
        <taxon>Malvaceae</taxon>
        <taxon>Malvoideae</taxon>
        <taxon>Gossypium</taxon>
    </lineage>
</organism>
<feature type="domain" description="Reverse transcriptase" evidence="1">
    <location>
        <begin position="5"/>
        <end position="104"/>
    </location>
</feature>
<comment type="caution">
    <text evidence="3">The sequence shown here is derived from an EMBL/GenBank/DDBJ whole genome shotgun (WGS) entry which is preliminary data.</text>
</comment>
<protein>
    <submittedName>
        <fullName evidence="3">Gag-Pol polyprotein</fullName>
    </submittedName>
</protein>
<accession>A0A5B6UQF2</accession>
<feature type="domain" description="Reverse transcriptase/retrotransposon-derived protein RNase H-like" evidence="2">
    <location>
        <begin position="129"/>
        <end position="200"/>
    </location>
</feature>
<name>A0A5B6UQF2_9ROSI</name>
<dbReference type="PANTHER" id="PTHR24559:SF448">
    <property type="entry name" value="RNA-DIRECTED DNA POLYMERASE"/>
    <property type="match status" value="1"/>
</dbReference>
<dbReference type="OrthoDB" id="1001400at2759"/>
<dbReference type="Proteomes" id="UP000325315">
    <property type="component" value="Unassembled WGS sequence"/>
</dbReference>
<dbReference type="InterPro" id="IPR043128">
    <property type="entry name" value="Rev_trsase/Diguanyl_cyclase"/>
</dbReference>
<evidence type="ECO:0000313" key="3">
    <source>
        <dbReference type="EMBL" id="KAA3459643.1"/>
    </source>
</evidence>
<keyword evidence="4" id="KW-1185">Reference proteome</keyword>
<dbReference type="Pfam" id="PF00078">
    <property type="entry name" value="RVT_1"/>
    <property type="match status" value="1"/>
</dbReference>
<dbReference type="InterPro" id="IPR000477">
    <property type="entry name" value="RT_dom"/>
</dbReference>
<dbReference type="AlphaFoldDB" id="A0A5B6UQF2"/>
<dbReference type="Gene3D" id="3.30.70.270">
    <property type="match status" value="1"/>
</dbReference>
<evidence type="ECO:0000313" key="4">
    <source>
        <dbReference type="Proteomes" id="UP000325315"/>
    </source>
</evidence>
<dbReference type="EMBL" id="SMMG02000009">
    <property type="protein sequence ID" value="KAA3459643.1"/>
    <property type="molecule type" value="Genomic_DNA"/>
</dbReference>
<proteinExistence type="predicted"/>
<dbReference type="Gene3D" id="3.10.10.10">
    <property type="entry name" value="HIV Type 1 Reverse Transcriptase, subunit A, domain 1"/>
    <property type="match status" value="1"/>
</dbReference>
<dbReference type="CDD" id="cd01647">
    <property type="entry name" value="RT_LTR"/>
    <property type="match status" value="1"/>
</dbReference>
<dbReference type="SUPFAM" id="SSF56672">
    <property type="entry name" value="DNA/RNA polymerases"/>
    <property type="match status" value="1"/>
</dbReference>
<dbReference type="InterPro" id="IPR053134">
    <property type="entry name" value="RNA-dir_DNA_polymerase"/>
</dbReference>
<dbReference type="Pfam" id="PF17919">
    <property type="entry name" value="RT_RNaseH_2"/>
    <property type="match status" value="1"/>
</dbReference>